<keyword evidence="3" id="KW-1185">Reference proteome</keyword>
<name>A0A917ENE7_9MICC</name>
<evidence type="ECO:0000313" key="3">
    <source>
        <dbReference type="Proteomes" id="UP000633136"/>
    </source>
</evidence>
<evidence type="ECO:0000313" key="2">
    <source>
        <dbReference type="EMBL" id="GGE66661.1"/>
    </source>
</evidence>
<dbReference type="AlphaFoldDB" id="A0A917ENE7"/>
<reference evidence="2" key="1">
    <citation type="journal article" date="2014" name="Int. J. Syst. Evol. Microbiol.">
        <title>Complete genome sequence of Corynebacterium casei LMG S-19264T (=DSM 44701T), isolated from a smear-ripened cheese.</title>
        <authorList>
            <consortium name="US DOE Joint Genome Institute (JGI-PGF)"/>
            <person name="Walter F."/>
            <person name="Albersmeier A."/>
            <person name="Kalinowski J."/>
            <person name="Ruckert C."/>
        </authorList>
    </citation>
    <scope>NUCLEOTIDE SEQUENCE</scope>
    <source>
        <strain evidence="2">CGMCC 1.15388</strain>
    </source>
</reference>
<organism evidence="2 3">
    <name type="scientific">Nesterenkonia cremea</name>
    <dbReference type="NCBI Taxonomy" id="1882340"/>
    <lineage>
        <taxon>Bacteria</taxon>
        <taxon>Bacillati</taxon>
        <taxon>Actinomycetota</taxon>
        <taxon>Actinomycetes</taxon>
        <taxon>Micrococcales</taxon>
        <taxon>Micrococcaceae</taxon>
        <taxon>Nesterenkonia</taxon>
    </lineage>
</organism>
<comment type="caution">
    <text evidence="2">The sequence shown here is derived from an EMBL/GenBank/DDBJ whole genome shotgun (WGS) entry which is preliminary data.</text>
</comment>
<dbReference type="Proteomes" id="UP000633136">
    <property type="component" value="Unassembled WGS sequence"/>
</dbReference>
<proteinExistence type="predicted"/>
<feature type="compositionally biased region" description="Low complexity" evidence="1">
    <location>
        <begin position="1"/>
        <end position="17"/>
    </location>
</feature>
<protein>
    <submittedName>
        <fullName evidence="2">Uncharacterized protein</fullName>
    </submittedName>
</protein>
<feature type="region of interest" description="Disordered" evidence="1">
    <location>
        <begin position="45"/>
        <end position="65"/>
    </location>
</feature>
<sequence>MAWGGVATGAASTSGSTPVPMATPAATGRKVAAVAVFKVISVRKSTPPAAMSTNTQTGMPARPSI</sequence>
<accession>A0A917ENE7</accession>
<dbReference type="EMBL" id="BMIS01000004">
    <property type="protein sequence ID" value="GGE66661.1"/>
    <property type="molecule type" value="Genomic_DNA"/>
</dbReference>
<feature type="region of interest" description="Disordered" evidence="1">
    <location>
        <begin position="1"/>
        <end position="25"/>
    </location>
</feature>
<gene>
    <name evidence="2" type="ORF">GCM10011401_12460</name>
</gene>
<reference evidence="2" key="2">
    <citation type="submission" date="2020-09" db="EMBL/GenBank/DDBJ databases">
        <authorList>
            <person name="Sun Q."/>
            <person name="Zhou Y."/>
        </authorList>
    </citation>
    <scope>NUCLEOTIDE SEQUENCE</scope>
    <source>
        <strain evidence="2">CGMCC 1.15388</strain>
    </source>
</reference>
<evidence type="ECO:0000256" key="1">
    <source>
        <dbReference type="SAM" id="MobiDB-lite"/>
    </source>
</evidence>